<dbReference type="SMART" id="SM00449">
    <property type="entry name" value="SPRY"/>
    <property type="match status" value="1"/>
</dbReference>
<organism evidence="6 7">
    <name type="scientific">Dendryphion nanum</name>
    <dbReference type="NCBI Taxonomy" id="256645"/>
    <lineage>
        <taxon>Eukaryota</taxon>
        <taxon>Fungi</taxon>
        <taxon>Dikarya</taxon>
        <taxon>Ascomycota</taxon>
        <taxon>Pezizomycotina</taxon>
        <taxon>Dothideomycetes</taxon>
        <taxon>Pleosporomycetidae</taxon>
        <taxon>Pleosporales</taxon>
        <taxon>Torulaceae</taxon>
        <taxon>Dendryphion</taxon>
    </lineage>
</organism>
<dbReference type="Pfam" id="PF00622">
    <property type="entry name" value="SPRY"/>
    <property type="match status" value="1"/>
</dbReference>
<feature type="region of interest" description="Disordered" evidence="4">
    <location>
        <begin position="866"/>
        <end position="892"/>
    </location>
</feature>
<dbReference type="SUPFAM" id="SSF48403">
    <property type="entry name" value="Ankyrin repeat"/>
    <property type="match status" value="2"/>
</dbReference>
<evidence type="ECO:0000313" key="6">
    <source>
        <dbReference type="EMBL" id="KAH7117756.1"/>
    </source>
</evidence>
<feature type="repeat" description="ANK" evidence="3">
    <location>
        <begin position="1146"/>
        <end position="1178"/>
    </location>
</feature>
<dbReference type="Gene3D" id="3.40.50.300">
    <property type="entry name" value="P-loop containing nucleotide triphosphate hydrolases"/>
    <property type="match status" value="1"/>
</dbReference>
<dbReference type="InterPro" id="IPR001870">
    <property type="entry name" value="B30.2/SPRY"/>
</dbReference>
<reference evidence="6" key="1">
    <citation type="journal article" date="2021" name="Nat. Commun.">
        <title>Genetic determinants of endophytism in the Arabidopsis root mycobiome.</title>
        <authorList>
            <person name="Mesny F."/>
            <person name="Miyauchi S."/>
            <person name="Thiergart T."/>
            <person name="Pickel B."/>
            <person name="Atanasova L."/>
            <person name="Karlsson M."/>
            <person name="Huettel B."/>
            <person name="Barry K.W."/>
            <person name="Haridas S."/>
            <person name="Chen C."/>
            <person name="Bauer D."/>
            <person name="Andreopoulos W."/>
            <person name="Pangilinan J."/>
            <person name="LaButti K."/>
            <person name="Riley R."/>
            <person name="Lipzen A."/>
            <person name="Clum A."/>
            <person name="Drula E."/>
            <person name="Henrissat B."/>
            <person name="Kohler A."/>
            <person name="Grigoriev I.V."/>
            <person name="Martin F.M."/>
            <person name="Hacquard S."/>
        </authorList>
    </citation>
    <scope>NUCLEOTIDE SEQUENCE</scope>
    <source>
        <strain evidence="6">MPI-CAGE-CH-0243</strain>
    </source>
</reference>
<dbReference type="OrthoDB" id="3944243at2759"/>
<dbReference type="PANTHER" id="PTHR24126">
    <property type="entry name" value="ANKYRIN REPEAT, PH AND SEC7 DOMAIN CONTAINING PROTEIN SECG-RELATED"/>
    <property type="match status" value="1"/>
</dbReference>
<dbReference type="CDD" id="cd12885">
    <property type="entry name" value="SPRY_RanBP_like"/>
    <property type="match status" value="1"/>
</dbReference>
<evidence type="ECO:0000313" key="7">
    <source>
        <dbReference type="Proteomes" id="UP000700596"/>
    </source>
</evidence>
<feature type="domain" description="B30.2/SPRY" evidence="5">
    <location>
        <begin position="1416"/>
        <end position="1623"/>
    </location>
</feature>
<evidence type="ECO:0000256" key="2">
    <source>
        <dbReference type="ARBA" id="ARBA00023043"/>
    </source>
</evidence>
<evidence type="ECO:0000259" key="5">
    <source>
        <dbReference type="PROSITE" id="PS50188"/>
    </source>
</evidence>
<dbReference type="InterPro" id="IPR036770">
    <property type="entry name" value="Ankyrin_rpt-contain_sf"/>
</dbReference>
<sequence>MDAIDISGPLWEEAKRIFYDEVGKTQGEKIKDATSLAETMESLRNASSKASREYGEHSIRKDKKPIITIKLGRIMQRLEIFMQMGDAYMSYAPETVSLVWMSFRMIFTGFLKDAATCEFLTDAVDQITDIMFVCNVFEKRYLKTESVVDIAKAIKDRVLAQIPPLYAIVLKFSFQSRKLFAHGKLTRSFMSWRSTELDDTLSDVQRKRKTLQDTAGIGFQEATLDTLKGISDDVSLILPMVESLQNEIVPGIKGIQAEQARVKEVENREEIEKKYNQHLDWLNTGYVAEMNVPGRVQHNNREKTHKGSADWLLQSKVLRSWQHVKSGGSCWLWGNSGFGKSFLVSSIIDHIEHMHDGSNAPTPYLVYFFCRKGDEATSLGHKIFLHLLIQLYGKAATGNPHSSSDLQAKFGQVLEETWKTTKAEEKQDSTLLQMKASLLPTFQKLVQEIDSPVFAVVDGLDECIDYEKFSDVLLALSQKCSVHLLVSSRPEVYHQLREPVNYPIEVRAIQTRAEIKKYVVSKVKNIKRFTPQMRKRACERIAEQSEGSFRYADVIMDSLNLPQSKMTPFKELIANFPSGMNDLYRRSMTSLDPHLRRILIVALRWLMCSSGRITLDLIADELECRWDTVESSDEDLDEYMDDDDDNSDYADFETEPEGTFNIDSGTPFVDNSTHTRDIAKELRLAGRDFLIIDQDNFIDTQHNSIRDFILSEEEAIRHVEAKCEECKNRFRETIAFEAGPKAGNFIICKTILQRLNNAEFQKEHIILPPDWKAMKDGDTVNKFELTGSDILDPQLQAEELEISEEDPTVEESPRDPVYVPLPITSVPNSPITEHIPDVLDSHDIPTKDEIIRHLDSDENKVEAIEAARHSSQGEPEFGRRSERDHSKYSFSRRSSIANAREPLASRYELTHWPRHFRQLESISTKKETETEDWKMLFDGLETFLQRESEIYQHWLIRAHPWRKFATRFDSSIHVAARYGITTLLERWKEDPGHDINEKNENEDTPLHLASTGDGDFAGIELLCEMGADVNAQNDLGETALLVLLSYRAPLEKIDILLSNGARPELADYEGKTALHWAVGRPTADPSEKVELTRKFLSYDTVDVNVKDKISGETPLHWAFIREDTPVELLELLVVQHKADVNAQDDESQAPLYKACLIGDANGASFLIKHGAEINDDEVVYGRTALHAAISNHHLETVLVLIKEGADLTLKNAAGQDALYQAVDIADLSILQAVIDALNEKGVLQDRLLQQDSLDNLTPLHLAVTRGYIDIVDILLRNGDVSSQLKVRDRYGSLPLHLAASNLMPTLVSMLLDAGADPLEKDDKGDSAVNRAFNSYSQHLWTSVPTKHSVMVLLLLVEKSQEGVELPLMLYADISTVIKTPICSLYQHLCNEVYEYGWSPLAFAKHLKLQWKFPNDTEDSDLTVVGLRPTGIAGQNGPDGVSEQTPYFGLSEDRLELSTFVQDLPKGFEIVENYMISSAMADNPAPACMPLYYFEVEILTAPKENYNLFIGFVKAIAGNKDWVDTYGWEMKLESGNWNTDGLTHLMSTQNRRILSEFEPAYMKGYAAGDVIGCGFDWEKDMVFFTKNGERLPPAIRHVSGQLFPWVAIHNFDFRLRFNFGNDPNVPFRCTTWMEGAAPSEVTDIKADPISTITLSVPPSTVGSVAMTEDWAPKKKEYQGWAQPATEELALQMDNAILIPDGMLANFEGTFVVPEMTFEDVRELVKQRRMRAQEQGWDENMQPRVDGWDY</sequence>
<feature type="compositionally biased region" description="Basic and acidic residues" evidence="4">
    <location>
        <begin position="876"/>
        <end position="887"/>
    </location>
</feature>
<dbReference type="Pfam" id="PF12796">
    <property type="entry name" value="Ank_2"/>
    <property type="match status" value="3"/>
</dbReference>
<comment type="caution">
    <text evidence="6">The sequence shown here is derived from an EMBL/GenBank/DDBJ whole genome shotgun (WGS) entry which is preliminary data.</text>
</comment>
<dbReference type="SUPFAM" id="SSF49899">
    <property type="entry name" value="Concanavalin A-like lectins/glucanases"/>
    <property type="match status" value="1"/>
</dbReference>
<dbReference type="InterPro" id="IPR002110">
    <property type="entry name" value="Ankyrin_rpt"/>
</dbReference>
<dbReference type="InterPro" id="IPR044736">
    <property type="entry name" value="Gid1/RanBPM/SPLA_SPRY"/>
</dbReference>
<dbReference type="Pfam" id="PF24883">
    <property type="entry name" value="NPHP3_N"/>
    <property type="match status" value="1"/>
</dbReference>
<dbReference type="InterPro" id="IPR003877">
    <property type="entry name" value="SPRY_dom"/>
</dbReference>
<dbReference type="EMBL" id="JAGMWT010000013">
    <property type="protein sequence ID" value="KAH7117756.1"/>
    <property type="molecule type" value="Genomic_DNA"/>
</dbReference>
<feature type="repeat" description="ANK" evidence="3">
    <location>
        <begin position="1290"/>
        <end position="1322"/>
    </location>
</feature>
<feature type="repeat" description="ANK" evidence="3">
    <location>
        <begin position="1254"/>
        <end position="1278"/>
    </location>
</feature>
<dbReference type="SUPFAM" id="SSF52540">
    <property type="entry name" value="P-loop containing nucleoside triphosphate hydrolases"/>
    <property type="match status" value="1"/>
</dbReference>
<dbReference type="InterPro" id="IPR043136">
    <property type="entry name" value="B30.2/SPRY_sf"/>
</dbReference>
<dbReference type="Proteomes" id="UP000700596">
    <property type="component" value="Unassembled WGS sequence"/>
</dbReference>
<keyword evidence="2 3" id="KW-0040">ANK repeat</keyword>
<dbReference type="InterPro" id="IPR027417">
    <property type="entry name" value="P-loop_NTPase"/>
</dbReference>
<evidence type="ECO:0000256" key="3">
    <source>
        <dbReference type="PROSITE-ProRule" id="PRU00023"/>
    </source>
</evidence>
<feature type="repeat" description="ANK" evidence="3">
    <location>
        <begin position="1110"/>
        <end position="1145"/>
    </location>
</feature>
<dbReference type="InterPro" id="IPR056884">
    <property type="entry name" value="NPHP3-like_N"/>
</dbReference>
<accession>A0A9P9DEI9</accession>
<dbReference type="SMART" id="SM00248">
    <property type="entry name" value="ANK"/>
    <property type="match status" value="9"/>
</dbReference>
<name>A0A9P9DEI9_9PLEO</name>
<dbReference type="Gene3D" id="2.60.120.920">
    <property type="match status" value="1"/>
</dbReference>
<dbReference type="InterPro" id="IPR013320">
    <property type="entry name" value="ConA-like_dom_sf"/>
</dbReference>
<evidence type="ECO:0000256" key="4">
    <source>
        <dbReference type="SAM" id="MobiDB-lite"/>
    </source>
</evidence>
<dbReference type="Gene3D" id="1.25.40.20">
    <property type="entry name" value="Ankyrin repeat-containing domain"/>
    <property type="match status" value="2"/>
</dbReference>
<dbReference type="PROSITE" id="PS50088">
    <property type="entry name" value="ANK_REPEAT"/>
    <property type="match status" value="6"/>
</dbReference>
<keyword evidence="7" id="KW-1185">Reference proteome</keyword>
<dbReference type="PANTHER" id="PTHR24126:SF14">
    <property type="entry name" value="ANK_REP_REGION DOMAIN-CONTAINING PROTEIN"/>
    <property type="match status" value="1"/>
</dbReference>
<dbReference type="PROSITE" id="PS50188">
    <property type="entry name" value="B302_SPRY"/>
    <property type="match status" value="1"/>
</dbReference>
<gene>
    <name evidence="6" type="ORF">B0J11DRAFT_583148</name>
</gene>
<keyword evidence="1" id="KW-0677">Repeat</keyword>
<feature type="repeat" description="ANK" evidence="3">
    <location>
        <begin position="1001"/>
        <end position="1034"/>
    </location>
</feature>
<feature type="repeat" description="ANK" evidence="3">
    <location>
        <begin position="1180"/>
        <end position="1212"/>
    </location>
</feature>
<evidence type="ECO:0000256" key="1">
    <source>
        <dbReference type="ARBA" id="ARBA00022737"/>
    </source>
</evidence>
<protein>
    <recommendedName>
        <fullName evidence="5">B30.2/SPRY domain-containing protein</fullName>
    </recommendedName>
</protein>
<proteinExistence type="predicted"/>
<dbReference type="PROSITE" id="PS50297">
    <property type="entry name" value="ANK_REP_REGION"/>
    <property type="match status" value="4"/>
</dbReference>